<accession>A0A9W9Y8I4</accession>
<sequence length="68" mass="7293">MTTHRYDPEQNIVTGPKAFMPEAAGPLQAAASFLAPGDTHPTTEYLPQISHMLRTDKSEGATGTQVPL</sequence>
<protein>
    <submittedName>
        <fullName evidence="1">Uncharacterized protein</fullName>
    </submittedName>
</protein>
<evidence type="ECO:0000313" key="1">
    <source>
        <dbReference type="EMBL" id="KAJ5520927.1"/>
    </source>
</evidence>
<dbReference type="AlphaFoldDB" id="A0A9W9Y8I4"/>
<dbReference type="Proteomes" id="UP001149954">
    <property type="component" value="Unassembled WGS sequence"/>
</dbReference>
<proteinExistence type="predicted"/>
<gene>
    <name evidence="1" type="ORF">N7463_001380</name>
</gene>
<keyword evidence="2" id="KW-1185">Reference proteome</keyword>
<reference evidence="1" key="2">
    <citation type="journal article" date="2023" name="IMA Fungus">
        <title>Comparative genomic study of the Penicillium genus elucidates a diverse pangenome and 15 lateral gene transfer events.</title>
        <authorList>
            <person name="Petersen C."/>
            <person name="Sorensen T."/>
            <person name="Nielsen M.R."/>
            <person name="Sondergaard T.E."/>
            <person name="Sorensen J.L."/>
            <person name="Fitzpatrick D.A."/>
            <person name="Frisvad J.C."/>
            <person name="Nielsen K.L."/>
        </authorList>
    </citation>
    <scope>NUCLEOTIDE SEQUENCE</scope>
    <source>
        <strain evidence="1">IBT 29495</strain>
    </source>
</reference>
<evidence type="ECO:0000313" key="2">
    <source>
        <dbReference type="Proteomes" id="UP001149954"/>
    </source>
</evidence>
<dbReference type="EMBL" id="JAPWDS010000001">
    <property type="protein sequence ID" value="KAJ5520927.1"/>
    <property type="molecule type" value="Genomic_DNA"/>
</dbReference>
<organism evidence="1 2">
    <name type="scientific">Penicillium fimorum</name>
    <dbReference type="NCBI Taxonomy" id="1882269"/>
    <lineage>
        <taxon>Eukaryota</taxon>
        <taxon>Fungi</taxon>
        <taxon>Dikarya</taxon>
        <taxon>Ascomycota</taxon>
        <taxon>Pezizomycotina</taxon>
        <taxon>Eurotiomycetes</taxon>
        <taxon>Eurotiomycetidae</taxon>
        <taxon>Eurotiales</taxon>
        <taxon>Aspergillaceae</taxon>
        <taxon>Penicillium</taxon>
    </lineage>
</organism>
<reference evidence="1" key="1">
    <citation type="submission" date="2022-12" db="EMBL/GenBank/DDBJ databases">
        <authorList>
            <person name="Petersen C."/>
        </authorList>
    </citation>
    <scope>NUCLEOTIDE SEQUENCE</scope>
    <source>
        <strain evidence="1">IBT 29495</strain>
    </source>
</reference>
<comment type="caution">
    <text evidence="1">The sequence shown here is derived from an EMBL/GenBank/DDBJ whole genome shotgun (WGS) entry which is preliminary data.</text>
</comment>
<name>A0A9W9Y8I4_9EURO</name>